<comment type="caution">
    <text evidence="3">The sequence shown here is derived from an EMBL/GenBank/DDBJ whole genome shotgun (WGS) entry which is preliminary data.</text>
</comment>
<evidence type="ECO:0000256" key="1">
    <source>
        <dbReference type="SAM" id="MobiDB-lite"/>
    </source>
</evidence>
<feature type="region of interest" description="Disordered" evidence="1">
    <location>
        <begin position="259"/>
        <end position="299"/>
    </location>
</feature>
<evidence type="ECO:0000259" key="2">
    <source>
        <dbReference type="Pfam" id="PF18738"/>
    </source>
</evidence>
<dbReference type="InterPro" id="IPR041249">
    <property type="entry name" value="HEPN_DZIP3"/>
</dbReference>
<dbReference type="OrthoDB" id="5988702at2759"/>
<proteinExistence type="predicted"/>
<name>A0A2B4S4R3_STYPI</name>
<reference evidence="4" key="1">
    <citation type="journal article" date="2017" name="bioRxiv">
        <title>Comparative analysis of the genomes of Stylophora pistillata and Acropora digitifera provides evidence for extensive differences between species of corals.</title>
        <authorList>
            <person name="Voolstra C.R."/>
            <person name="Li Y."/>
            <person name="Liew Y.J."/>
            <person name="Baumgarten S."/>
            <person name="Zoccola D."/>
            <person name="Flot J.-F."/>
            <person name="Tambutte S."/>
            <person name="Allemand D."/>
            <person name="Aranda M."/>
        </authorList>
    </citation>
    <scope>NUCLEOTIDE SEQUENCE [LARGE SCALE GENOMIC DNA]</scope>
</reference>
<sequence>MEQLTCILKGMLRGSGAFEEKDHNWRSPPNVKMTKIHAMASFDGAEEALRSTSARANFHRLTRLLMRGGVQLLRDTFDTIHSPADLPVKLAYPDTQAQLRGARLTQPERLCLYPSTGVYGKSSDFDITLIFKLFRTICNLTPPPGPRGWDDLPNSANHSLVADLRDEWKKAIDGLRRNPLTTEEKICIDELETWYKQDIDIKNELEKLSDTMEDKFQKLRGAMEERFTTLHEDLRSQRPDLVIQISVVYNTQIFPPQAGYHQASGSEPPFLVRNLPEPEQASGAEAGSSNHPEPNNPPDRGVWDVILSFKESVDSFFRYLSRQLHLLVRNDKVGSWHITVECSSLQILEGLWNDYGSGHLNSVVQEMLIAPQVLKKLGKRNIQLKTDMSEEEYWKGKQFFEDLELGKFTAIGAPVISSC</sequence>
<organism evidence="3 4">
    <name type="scientific">Stylophora pistillata</name>
    <name type="common">Smooth cauliflower coral</name>
    <dbReference type="NCBI Taxonomy" id="50429"/>
    <lineage>
        <taxon>Eukaryota</taxon>
        <taxon>Metazoa</taxon>
        <taxon>Cnidaria</taxon>
        <taxon>Anthozoa</taxon>
        <taxon>Hexacorallia</taxon>
        <taxon>Scleractinia</taxon>
        <taxon>Astrocoeniina</taxon>
        <taxon>Pocilloporidae</taxon>
        <taxon>Stylophora</taxon>
    </lineage>
</organism>
<evidence type="ECO:0000313" key="4">
    <source>
        <dbReference type="Proteomes" id="UP000225706"/>
    </source>
</evidence>
<accession>A0A2B4S4R3</accession>
<dbReference type="Pfam" id="PF18738">
    <property type="entry name" value="HEPN_DZIP3"/>
    <property type="match status" value="1"/>
</dbReference>
<gene>
    <name evidence="3" type="ORF">AWC38_SpisGene11915</name>
</gene>
<dbReference type="AlphaFoldDB" id="A0A2B4S4R3"/>
<evidence type="ECO:0000313" key="3">
    <source>
        <dbReference type="EMBL" id="PFX23548.1"/>
    </source>
</evidence>
<feature type="domain" description="DZIP3-like HEPN" evidence="2">
    <location>
        <begin position="97"/>
        <end position="164"/>
    </location>
</feature>
<keyword evidence="4" id="KW-1185">Reference proteome</keyword>
<dbReference type="EMBL" id="LSMT01000204">
    <property type="protein sequence ID" value="PFX23548.1"/>
    <property type="molecule type" value="Genomic_DNA"/>
</dbReference>
<protein>
    <recommendedName>
        <fullName evidence="2">DZIP3-like HEPN domain-containing protein</fullName>
    </recommendedName>
</protein>
<dbReference type="Proteomes" id="UP000225706">
    <property type="component" value="Unassembled WGS sequence"/>
</dbReference>